<sequence length="810" mass="92966">MPGSAMSEQAPKNLFFTGLPVTQKQLVAYYEGSKRHGSICKHCKKRGHWGDECPEPVPVKPSTTKSQMGQMTGHPPAPPSEIRSSKENRPPQQEQTWTQQRPITTCASQPLVQNPYEKKKKGIGAEQRVLVENPYDKKSKKKAQAGSTSTISYNIRDTTPALSGIGGATVTFDTRMEDITPLQLPSQMPESSSDESEDDISIQEEPNFQKKPKKIKKLTVKNDGRKQAARQEKKEPLKTAQEEVKSGDDSAEFIPQYCEVEDSDDCFSNEELCYVDEDGCSSSDESDDNHNRKGNNKNKKAKVVREKKTELGEEDAWFPKVVYFGKGKGAPKFKMVAMYPPNLNKMNRHYHCSHDQSTGCNAHLELTIDVSRGEATWVLTGGHTKECIRKNGISAHVSSKMGADGCPAEDLYKLFVRKSIDYSLEFLYLSGRSIWDKVREELLDGSSSAVVKIPGSKKIAHLVKNKRTEAYNSDKFNAIELMYGKKVAKEAFLAFHVTWSDHKGQQRIMGFAFPPSVSALKNENLHMHFDGTFKMTPRGFMQVCILSIIDKSSKKHLPVYYCLLTTKTQKAYEIMFYHIKMSVGEPLSIKTMVHDFEDAIINAVKVSFEVTYHYCCWFHFKQALQRKMEELKMDEKFIKGFLRLFDFLTIVDRSLILFGVEYIRMKSAYLEGFEEHTVLIDKFIDEYFIKQWCTKRLITMWNYNGREGWEEKIEQRTNNVMESYNRRFGERMGVHPGLLRFVADLEVEAKAEWREVEDARNGVSEHRTERGVVEWPEVPPDFDIYVREEMRAVEREEEEKRRKTRGGKRK</sequence>
<proteinExistence type="predicted"/>
<evidence type="ECO:0000313" key="3">
    <source>
        <dbReference type="EMBL" id="KAL3774285.1"/>
    </source>
</evidence>
<name>A0ABD3NLD9_9STRA</name>
<accession>A0ABD3NLD9</accession>
<dbReference type="Proteomes" id="UP001530400">
    <property type="component" value="Unassembled WGS sequence"/>
</dbReference>
<evidence type="ECO:0000313" key="4">
    <source>
        <dbReference type="Proteomes" id="UP001530400"/>
    </source>
</evidence>
<feature type="compositionally biased region" description="Basic residues" evidence="1">
    <location>
        <begin position="210"/>
        <end position="219"/>
    </location>
</feature>
<protein>
    <recommendedName>
        <fullName evidence="2">MULE transposase domain-containing protein</fullName>
    </recommendedName>
</protein>
<feature type="compositionally biased region" description="Polar residues" evidence="1">
    <location>
        <begin position="61"/>
        <end position="70"/>
    </location>
</feature>
<dbReference type="AlphaFoldDB" id="A0ABD3NLD9"/>
<dbReference type="Pfam" id="PF10551">
    <property type="entry name" value="MULE"/>
    <property type="match status" value="1"/>
</dbReference>
<feature type="domain" description="MULE transposase" evidence="2">
    <location>
        <begin position="527"/>
        <end position="622"/>
    </location>
</feature>
<keyword evidence="4" id="KW-1185">Reference proteome</keyword>
<dbReference type="EMBL" id="JALLPJ020001201">
    <property type="protein sequence ID" value="KAL3774285.1"/>
    <property type="molecule type" value="Genomic_DNA"/>
</dbReference>
<feature type="compositionally biased region" description="Acidic residues" evidence="1">
    <location>
        <begin position="192"/>
        <end position="202"/>
    </location>
</feature>
<reference evidence="3 4" key="1">
    <citation type="submission" date="2024-10" db="EMBL/GenBank/DDBJ databases">
        <title>Updated reference genomes for cyclostephanoid diatoms.</title>
        <authorList>
            <person name="Roberts W.R."/>
            <person name="Alverson A.J."/>
        </authorList>
    </citation>
    <scope>NUCLEOTIDE SEQUENCE [LARGE SCALE GENOMIC DNA]</scope>
    <source>
        <strain evidence="3 4">AJA010-31</strain>
    </source>
</reference>
<dbReference type="SUPFAM" id="SSF57756">
    <property type="entry name" value="Retrovirus zinc finger-like domains"/>
    <property type="match status" value="1"/>
</dbReference>
<evidence type="ECO:0000256" key="1">
    <source>
        <dbReference type="SAM" id="MobiDB-lite"/>
    </source>
</evidence>
<organism evidence="3 4">
    <name type="scientific">Cyclotella atomus</name>
    <dbReference type="NCBI Taxonomy" id="382360"/>
    <lineage>
        <taxon>Eukaryota</taxon>
        <taxon>Sar</taxon>
        <taxon>Stramenopiles</taxon>
        <taxon>Ochrophyta</taxon>
        <taxon>Bacillariophyta</taxon>
        <taxon>Coscinodiscophyceae</taxon>
        <taxon>Thalassiosirophycidae</taxon>
        <taxon>Stephanodiscales</taxon>
        <taxon>Stephanodiscaceae</taxon>
        <taxon>Cyclotella</taxon>
    </lineage>
</organism>
<feature type="compositionally biased region" description="Polar residues" evidence="1">
    <location>
        <begin position="90"/>
        <end position="112"/>
    </location>
</feature>
<feature type="compositionally biased region" description="Basic residues" evidence="1">
    <location>
        <begin position="292"/>
        <end position="302"/>
    </location>
</feature>
<feature type="region of interest" description="Disordered" evidence="1">
    <location>
        <begin position="45"/>
        <end position="150"/>
    </location>
</feature>
<comment type="caution">
    <text evidence="3">The sequence shown here is derived from an EMBL/GenBank/DDBJ whole genome shotgun (WGS) entry which is preliminary data.</text>
</comment>
<dbReference type="InterPro" id="IPR036875">
    <property type="entry name" value="Znf_CCHC_sf"/>
</dbReference>
<feature type="region of interest" description="Disordered" evidence="1">
    <location>
        <begin position="177"/>
        <end position="249"/>
    </location>
</feature>
<gene>
    <name evidence="3" type="ORF">ACHAWO_011233</name>
</gene>
<dbReference type="InterPro" id="IPR018289">
    <property type="entry name" value="MULE_transposase_dom"/>
</dbReference>
<feature type="region of interest" description="Disordered" evidence="1">
    <location>
        <begin position="279"/>
        <end position="304"/>
    </location>
</feature>
<feature type="compositionally biased region" description="Basic and acidic residues" evidence="1">
    <location>
        <begin position="220"/>
        <end position="248"/>
    </location>
</feature>
<evidence type="ECO:0000259" key="2">
    <source>
        <dbReference type="Pfam" id="PF10551"/>
    </source>
</evidence>